<organism evidence="2 3">
    <name type="scientific">Xyrichtys novacula</name>
    <name type="common">Pearly razorfish</name>
    <name type="synonym">Hemipteronotus novacula</name>
    <dbReference type="NCBI Taxonomy" id="13765"/>
    <lineage>
        <taxon>Eukaryota</taxon>
        <taxon>Metazoa</taxon>
        <taxon>Chordata</taxon>
        <taxon>Craniata</taxon>
        <taxon>Vertebrata</taxon>
        <taxon>Euteleostomi</taxon>
        <taxon>Actinopterygii</taxon>
        <taxon>Neopterygii</taxon>
        <taxon>Teleostei</taxon>
        <taxon>Neoteleostei</taxon>
        <taxon>Acanthomorphata</taxon>
        <taxon>Eupercaria</taxon>
        <taxon>Labriformes</taxon>
        <taxon>Labridae</taxon>
        <taxon>Xyrichtys</taxon>
    </lineage>
</organism>
<proteinExistence type="predicted"/>
<dbReference type="AlphaFoldDB" id="A0AAV1EWP0"/>
<evidence type="ECO:0000313" key="3">
    <source>
        <dbReference type="Proteomes" id="UP001178508"/>
    </source>
</evidence>
<evidence type="ECO:0000313" key="2">
    <source>
        <dbReference type="EMBL" id="CAJ1053096.1"/>
    </source>
</evidence>
<name>A0AAV1EWP0_XYRNO</name>
<reference evidence="2" key="1">
    <citation type="submission" date="2023-08" db="EMBL/GenBank/DDBJ databases">
        <authorList>
            <person name="Alioto T."/>
            <person name="Alioto T."/>
            <person name="Gomez Garrido J."/>
        </authorList>
    </citation>
    <scope>NUCLEOTIDE SEQUENCE</scope>
</reference>
<sequence>MSLKTVLETRADNFPISGNELFNRRNVLLLPSSSKVRGQRPDDCTPNNLTYCDYCFTDVDTQTYADIHEGDPEENIPQQQRAGRHEHPEETTLTSCQIKPSRRLLGLITADH</sequence>
<dbReference type="EMBL" id="OY660866">
    <property type="protein sequence ID" value="CAJ1053096.1"/>
    <property type="molecule type" value="Genomic_DNA"/>
</dbReference>
<keyword evidence="3" id="KW-1185">Reference proteome</keyword>
<evidence type="ECO:0000256" key="1">
    <source>
        <dbReference type="SAM" id="MobiDB-lite"/>
    </source>
</evidence>
<gene>
    <name evidence="2" type="ORF">XNOV1_A001506</name>
</gene>
<protein>
    <submittedName>
        <fullName evidence="2">Uncharacterized protein</fullName>
    </submittedName>
</protein>
<feature type="region of interest" description="Disordered" evidence="1">
    <location>
        <begin position="66"/>
        <end position="95"/>
    </location>
</feature>
<dbReference type="Proteomes" id="UP001178508">
    <property type="component" value="Chromosome 3"/>
</dbReference>
<accession>A0AAV1EWP0</accession>